<organism evidence="2 3">
    <name type="scientific">Pleurodeles waltl</name>
    <name type="common">Iberian ribbed newt</name>
    <dbReference type="NCBI Taxonomy" id="8319"/>
    <lineage>
        <taxon>Eukaryota</taxon>
        <taxon>Metazoa</taxon>
        <taxon>Chordata</taxon>
        <taxon>Craniata</taxon>
        <taxon>Vertebrata</taxon>
        <taxon>Euteleostomi</taxon>
        <taxon>Amphibia</taxon>
        <taxon>Batrachia</taxon>
        <taxon>Caudata</taxon>
        <taxon>Salamandroidea</taxon>
        <taxon>Salamandridae</taxon>
        <taxon>Pleurodelinae</taxon>
        <taxon>Pleurodeles</taxon>
    </lineage>
</organism>
<feature type="compositionally biased region" description="Basic and acidic residues" evidence="1">
    <location>
        <begin position="1"/>
        <end position="11"/>
    </location>
</feature>
<evidence type="ECO:0000256" key="1">
    <source>
        <dbReference type="SAM" id="MobiDB-lite"/>
    </source>
</evidence>
<name>A0AAV7U471_PLEWA</name>
<keyword evidence="3" id="KW-1185">Reference proteome</keyword>
<feature type="region of interest" description="Disordered" evidence="1">
    <location>
        <begin position="1"/>
        <end position="24"/>
    </location>
</feature>
<feature type="compositionally biased region" description="Polar residues" evidence="1">
    <location>
        <begin position="109"/>
        <end position="118"/>
    </location>
</feature>
<reference evidence="2" key="1">
    <citation type="journal article" date="2022" name="bioRxiv">
        <title>Sequencing and chromosome-scale assembly of the giantPleurodeles waltlgenome.</title>
        <authorList>
            <person name="Brown T."/>
            <person name="Elewa A."/>
            <person name="Iarovenko S."/>
            <person name="Subramanian E."/>
            <person name="Araus A.J."/>
            <person name="Petzold A."/>
            <person name="Susuki M."/>
            <person name="Suzuki K.-i.T."/>
            <person name="Hayashi T."/>
            <person name="Toyoda A."/>
            <person name="Oliveira C."/>
            <person name="Osipova E."/>
            <person name="Leigh N.D."/>
            <person name="Simon A."/>
            <person name="Yun M.H."/>
        </authorList>
    </citation>
    <scope>NUCLEOTIDE SEQUENCE</scope>
    <source>
        <strain evidence="2">20211129_DDA</strain>
        <tissue evidence="2">Liver</tissue>
    </source>
</reference>
<evidence type="ECO:0000313" key="2">
    <source>
        <dbReference type="EMBL" id="KAJ1183880.1"/>
    </source>
</evidence>
<protein>
    <submittedName>
        <fullName evidence="2">Uncharacterized protein</fullName>
    </submittedName>
</protein>
<evidence type="ECO:0000313" key="3">
    <source>
        <dbReference type="Proteomes" id="UP001066276"/>
    </source>
</evidence>
<accession>A0AAV7U471</accession>
<dbReference type="AlphaFoldDB" id="A0AAV7U471"/>
<dbReference type="Proteomes" id="UP001066276">
    <property type="component" value="Chromosome 3_1"/>
</dbReference>
<sequence length="151" mass="16066">MKRKARGDGKKANPRQDIFDSDVEGPEGGILGVMAVLSLMGGERQPPQALRVHHRLLWFAAAFCVICRRSSRTPESTRHEKRTDLRNPRTATICCSGTAHLLAEGPEEQSASPGTQQAPVPGDLRALTSLSASLGDGLCRGVASGGCYTPS</sequence>
<dbReference type="EMBL" id="JANPWB010000005">
    <property type="protein sequence ID" value="KAJ1183880.1"/>
    <property type="molecule type" value="Genomic_DNA"/>
</dbReference>
<feature type="region of interest" description="Disordered" evidence="1">
    <location>
        <begin position="104"/>
        <end position="124"/>
    </location>
</feature>
<gene>
    <name evidence="2" type="ORF">NDU88_000690</name>
</gene>
<comment type="caution">
    <text evidence="2">The sequence shown here is derived from an EMBL/GenBank/DDBJ whole genome shotgun (WGS) entry which is preliminary data.</text>
</comment>
<proteinExistence type="predicted"/>